<dbReference type="Proteomes" id="UP000646827">
    <property type="component" value="Unassembled WGS sequence"/>
</dbReference>
<proteinExistence type="predicted"/>
<evidence type="ECO:0000313" key="2">
    <source>
        <dbReference type="Proteomes" id="UP000646827"/>
    </source>
</evidence>
<protein>
    <submittedName>
        <fullName evidence="1">Uncharacterized protein</fullName>
    </submittedName>
</protein>
<sequence>MAAVGEKTLDEMCEEGTKHHFHPIREPLMHWVHTTITHSIDILLQKVHDKYKTKADLLKRIWVLIDCCFDEGELSAIGGEYISRATTESVNANRILAAINAMSR</sequence>
<gene>
    <name evidence="1" type="ORF">INT45_001279</name>
</gene>
<dbReference type="AlphaFoldDB" id="A0A8H7V887"/>
<evidence type="ECO:0000313" key="1">
    <source>
        <dbReference type="EMBL" id="KAG2213801.1"/>
    </source>
</evidence>
<keyword evidence="2" id="KW-1185">Reference proteome</keyword>
<accession>A0A8H7V887</accession>
<comment type="caution">
    <text evidence="1">The sequence shown here is derived from an EMBL/GenBank/DDBJ whole genome shotgun (WGS) entry which is preliminary data.</text>
</comment>
<name>A0A8H7V887_9FUNG</name>
<reference evidence="1 2" key="1">
    <citation type="submission" date="2020-12" db="EMBL/GenBank/DDBJ databases">
        <title>Metabolic potential, ecology and presence of endohyphal bacteria is reflected in genomic diversity of Mucoromycotina.</title>
        <authorList>
            <person name="Muszewska A."/>
            <person name="Okrasinska A."/>
            <person name="Steczkiewicz K."/>
            <person name="Drgas O."/>
            <person name="Orlowska M."/>
            <person name="Perlinska-Lenart U."/>
            <person name="Aleksandrzak-Piekarczyk T."/>
            <person name="Szatraj K."/>
            <person name="Zielenkiewicz U."/>
            <person name="Pilsyk S."/>
            <person name="Malc E."/>
            <person name="Mieczkowski P."/>
            <person name="Kruszewska J.S."/>
            <person name="Biernat P."/>
            <person name="Pawlowska J."/>
        </authorList>
    </citation>
    <scope>NUCLEOTIDE SEQUENCE [LARGE SCALE GENOMIC DNA]</scope>
    <source>
        <strain evidence="1 2">CBS 142.35</strain>
    </source>
</reference>
<dbReference type="EMBL" id="JAEPRB010000648">
    <property type="protein sequence ID" value="KAG2213801.1"/>
    <property type="molecule type" value="Genomic_DNA"/>
</dbReference>
<organism evidence="1 2">
    <name type="scientific">Circinella minor</name>
    <dbReference type="NCBI Taxonomy" id="1195481"/>
    <lineage>
        <taxon>Eukaryota</taxon>
        <taxon>Fungi</taxon>
        <taxon>Fungi incertae sedis</taxon>
        <taxon>Mucoromycota</taxon>
        <taxon>Mucoromycotina</taxon>
        <taxon>Mucoromycetes</taxon>
        <taxon>Mucorales</taxon>
        <taxon>Lichtheimiaceae</taxon>
        <taxon>Circinella</taxon>
    </lineage>
</organism>
<dbReference type="OrthoDB" id="2289950at2759"/>